<keyword evidence="11" id="KW-1185">Reference proteome</keyword>
<protein>
    <submittedName>
        <fullName evidence="10">ABC transporter ATP-binding protein</fullName>
    </submittedName>
</protein>
<dbReference type="GO" id="GO:0005524">
    <property type="term" value="F:ATP binding"/>
    <property type="evidence" value="ECO:0007669"/>
    <property type="project" value="UniProtKB-KW"/>
</dbReference>
<evidence type="ECO:0000313" key="11">
    <source>
        <dbReference type="Proteomes" id="UP000325273"/>
    </source>
</evidence>
<keyword evidence="2" id="KW-1003">Cell membrane</keyword>
<reference evidence="10 11" key="1">
    <citation type="submission" date="2019-08" db="EMBL/GenBank/DDBJ databases">
        <title>Paraburkholderia sp. DCY113.</title>
        <authorList>
            <person name="Kang J."/>
        </authorList>
    </citation>
    <scope>NUCLEOTIDE SEQUENCE [LARGE SCALE GENOMIC DNA]</scope>
    <source>
        <strain evidence="10 11">DCY113</strain>
    </source>
</reference>
<keyword evidence="5 10" id="KW-0067">ATP-binding</keyword>
<comment type="caution">
    <text evidence="10">The sequence shown here is derived from an EMBL/GenBank/DDBJ whole genome shotgun (WGS) entry which is preliminary data.</text>
</comment>
<evidence type="ECO:0000256" key="2">
    <source>
        <dbReference type="ARBA" id="ARBA00022475"/>
    </source>
</evidence>
<feature type="domain" description="ABC transporter" evidence="9">
    <location>
        <begin position="17"/>
        <end position="240"/>
    </location>
</feature>
<dbReference type="RefSeq" id="WP_149674907.1">
    <property type="nucleotide sequence ID" value="NZ_VTUZ01000040.1"/>
</dbReference>
<evidence type="ECO:0000256" key="7">
    <source>
        <dbReference type="ARBA" id="ARBA00023251"/>
    </source>
</evidence>
<dbReference type="PANTHER" id="PTHR24220">
    <property type="entry name" value="IMPORT ATP-BINDING PROTEIN"/>
    <property type="match status" value="1"/>
</dbReference>
<dbReference type="Pfam" id="PF00005">
    <property type="entry name" value="ABC_tran"/>
    <property type="match status" value="1"/>
</dbReference>
<evidence type="ECO:0000256" key="3">
    <source>
        <dbReference type="ARBA" id="ARBA00022519"/>
    </source>
</evidence>
<proteinExistence type="inferred from homology"/>
<evidence type="ECO:0000256" key="4">
    <source>
        <dbReference type="ARBA" id="ARBA00022741"/>
    </source>
</evidence>
<dbReference type="SMART" id="SM00382">
    <property type="entry name" value="AAA"/>
    <property type="match status" value="1"/>
</dbReference>
<dbReference type="InterPro" id="IPR017911">
    <property type="entry name" value="MacB-like_ATP-bd"/>
</dbReference>
<gene>
    <name evidence="10" type="ORF">FVF58_38495</name>
</gene>
<evidence type="ECO:0000259" key="9">
    <source>
        <dbReference type="PROSITE" id="PS50893"/>
    </source>
</evidence>
<keyword evidence="7" id="KW-0046">Antibiotic resistance</keyword>
<dbReference type="InterPro" id="IPR003593">
    <property type="entry name" value="AAA+_ATPase"/>
</dbReference>
<comment type="similarity">
    <text evidence="8">Belongs to the ABC transporter superfamily. Macrolide exporter (TC 3.A.1.122) family.</text>
</comment>
<keyword evidence="4" id="KW-0547">Nucleotide-binding</keyword>
<dbReference type="EMBL" id="VTUZ01000040">
    <property type="protein sequence ID" value="KAA1001708.1"/>
    <property type="molecule type" value="Genomic_DNA"/>
</dbReference>
<sequence length="240" mass="26245">MSTVDNVKRVSDTAPLVEIRHLVKSYRRGVQTVPVLSDITLSIGEGDFIALMGPSGSGKSTLLNLIAGIDRPDGGELRVGGLDITRLSESALAEWRAAHVGFIFQFYNLMPVLTAFENIELPLILTRLSRKERRERVSLVLDMVNLSERAQHYPSELSGGQQQRVAIARALISDPTLIVADEPTGDLDRTSAEEVLTMMQRLNRELGKTIVMVTHDAHAAGAAKALVHLEKGELIDGTTR</sequence>
<dbReference type="AlphaFoldDB" id="A0A5B0GGP1"/>
<dbReference type="GO" id="GO:0046677">
    <property type="term" value="P:response to antibiotic"/>
    <property type="evidence" value="ECO:0007669"/>
    <property type="project" value="UniProtKB-KW"/>
</dbReference>
<keyword evidence="3" id="KW-0997">Cell inner membrane</keyword>
<dbReference type="GO" id="GO:0098796">
    <property type="term" value="C:membrane protein complex"/>
    <property type="evidence" value="ECO:0007669"/>
    <property type="project" value="UniProtKB-ARBA"/>
</dbReference>
<dbReference type="PROSITE" id="PS50893">
    <property type="entry name" value="ABC_TRANSPORTER_2"/>
    <property type="match status" value="1"/>
</dbReference>
<dbReference type="GO" id="GO:0005886">
    <property type="term" value="C:plasma membrane"/>
    <property type="evidence" value="ECO:0007669"/>
    <property type="project" value="TreeGrafter"/>
</dbReference>
<evidence type="ECO:0000256" key="1">
    <source>
        <dbReference type="ARBA" id="ARBA00022448"/>
    </source>
</evidence>
<dbReference type="SUPFAM" id="SSF52540">
    <property type="entry name" value="P-loop containing nucleoside triphosphate hydrolases"/>
    <property type="match status" value="1"/>
</dbReference>
<evidence type="ECO:0000256" key="5">
    <source>
        <dbReference type="ARBA" id="ARBA00022840"/>
    </source>
</evidence>
<name>A0A5B0GGP1_9BURK</name>
<dbReference type="PROSITE" id="PS00211">
    <property type="entry name" value="ABC_TRANSPORTER_1"/>
    <property type="match status" value="1"/>
</dbReference>
<accession>A0A5B0GGP1</accession>
<dbReference type="InterPro" id="IPR017871">
    <property type="entry name" value="ABC_transporter-like_CS"/>
</dbReference>
<evidence type="ECO:0000313" key="10">
    <source>
        <dbReference type="EMBL" id="KAA1001708.1"/>
    </source>
</evidence>
<dbReference type="Gene3D" id="3.40.50.300">
    <property type="entry name" value="P-loop containing nucleotide triphosphate hydrolases"/>
    <property type="match status" value="1"/>
</dbReference>
<keyword evidence="1" id="KW-0813">Transport</keyword>
<keyword evidence="6" id="KW-0472">Membrane</keyword>
<dbReference type="GO" id="GO:0016887">
    <property type="term" value="F:ATP hydrolysis activity"/>
    <property type="evidence" value="ECO:0007669"/>
    <property type="project" value="InterPro"/>
</dbReference>
<dbReference type="Proteomes" id="UP000325273">
    <property type="component" value="Unassembled WGS sequence"/>
</dbReference>
<dbReference type="PANTHER" id="PTHR24220:SF452">
    <property type="entry name" value="ABC TRANSPORTER ATP-BINDING PROTEIN"/>
    <property type="match status" value="1"/>
</dbReference>
<dbReference type="InterPro" id="IPR027417">
    <property type="entry name" value="P-loop_NTPase"/>
</dbReference>
<evidence type="ECO:0000256" key="8">
    <source>
        <dbReference type="ARBA" id="ARBA00038388"/>
    </source>
</evidence>
<dbReference type="CDD" id="cd03255">
    <property type="entry name" value="ABC_MJ0796_LolCDE_FtsE"/>
    <property type="match status" value="1"/>
</dbReference>
<organism evidence="10 11">
    <name type="scientific">Paraburkholderia panacisoli</name>
    <dbReference type="NCBI Taxonomy" id="2603818"/>
    <lineage>
        <taxon>Bacteria</taxon>
        <taxon>Pseudomonadati</taxon>
        <taxon>Pseudomonadota</taxon>
        <taxon>Betaproteobacteria</taxon>
        <taxon>Burkholderiales</taxon>
        <taxon>Burkholderiaceae</taxon>
        <taxon>Paraburkholderia</taxon>
    </lineage>
</organism>
<keyword evidence="6" id="KW-0812">Transmembrane</keyword>
<dbReference type="GO" id="GO:0022857">
    <property type="term" value="F:transmembrane transporter activity"/>
    <property type="evidence" value="ECO:0007669"/>
    <property type="project" value="TreeGrafter"/>
</dbReference>
<keyword evidence="6" id="KW-1133">Transmembrane helix</keyword>
<dbReference type="InterPro" id="IPR015854">
    <property type="entry name" value="ABC_transpr_LolD-like"/>
</dbReference>
<dbReference type="FunFam" id="3.40.50.300:FF:000032">
    <property type="entry name" value="Export ABC transporter ATP-binding protein"/>
    <property type="match status" value="1"/>
</dbReference>
<dbReference type="InterPro" id="IPR003439">
    <property type="entry name" value="ABC_transporter-like_ATP-bd"/>
</dbReference>
<evidence type="ECO:0000256" key="6">
    <source>
        <dbReference type="ARBA" id="ARBA00022989"/>
    </source>
</evidence>